<proteinExistence type="inferred from homology"/>
<accession>A0A0K0Y2L8</accession>
<evidence type="ECO:0000256" key="1">
    <source>
        <dbReference type="ARBA" id="ARBA00004651"/>
    </source>
</evidence>
<protein>
    <recommendedName>
        <fullName evidence="7">UPF0114 protein OSB_06180</fullName>
    </recommendedName>
</protein>
<feature type="transmembrane region" description="Helical" evidence="7">
    <location>
        <begin position="154"/>
        <end position="177"/>
    </location>
</feature>
<evidence type="ECO:0000256" key="7">
    <source>
        <dbReference type="HAMAP-Rule" id="MF_00143"/>
    </source>
</evidence>
<evidence type="ECO:0000313" key="8">
    <source>
        <dbReference type="EMBL" id="AKS45179.1"/>
    </source>
</evidence>
<dbReference type="EMBL" id="CP012160">
    <property type="protein sequence ID" value="AKS45179.1"/>
    <property type="molecule type" value="Genomic_DNA"/>
</dbReference>
<feature type="transmembrane region" description="Helical" evidence="7">
    <location>
        <begin position="66"/>
        <end position="87"/>
    </location>
</feature>
<keyword evidence="3 7" id="KW-1003">Cell membrane</keyword>
<evidence type="ECO:0000256" key="4">
    <source>
        <dbReference type="ARBA" id="ARBA00022692"/>
    </source>
</evidence>
<dbReference type="STRING" id="1458307.OSB_06180"/>
<dbReference type="KEGG" id="otm:OSB_06180"/>
<comment type="similarity">
    <text evidence="2 7">Belongs to the UPF0114 family.</text>
</comment>
<keyword evidence="5 7" id="KW-1133">Transmembrane helix</keyword>
<evidence type="ECO:0000313" key="9">
    <source>
        <dbReference type="Proteomes" id="UP000067444"/>
    </source>
</evidence>
<comment type="subcellular location">
    <subcellularLocation>
        <location evidence="1 7">Cell membrane</location>
        <topology evidence="1 7">Multi-pass membrane protein</topology>
    </subcellularLocation>
</comment>
<dbReference type="InterPro" id="IPR005134">
    <property type="entry name" value="UPF0114"/>
</dbReference>
<feature type="transmembrane region" description="Helical" evidence="7">
    <location>
        <begin position="26"/>
        <end position="46"/>
    </location>
</feature>
<dbReference type="RefSeq" id="WP_049833596.1">
    <property type="nucleotide sequence ID" value="NZ_CP012160.1"/>
</dbReference>
<dbReference type="InterPro" id="IPR020761">
    <property type="entry name" value="UPF0114_bac"/>
</dbReference>
<dbReference type="PANTHER" id="PTHR38596">
    <property type="entry name" value="UPF0114 PROTEIN YQHA"/>
    <property type="match status" value="1"/>
</dbReference>
<evidence type="ECO:0000256" key="6">
    <source>
        <dbReference type="ARBA" id="ARBA00023136"/>
    </source>
</evidence>
<organism evidence="8 9">
    <name type="scientific">Octadecabacter temperatus</name>
    <dbReference type="NCBI Taxonomy" id="1458307"/>
    <lineage>
        <taxon>Bacteria</taxon>
        <taxon>Pseudomonadati</taxon>
        <taxon>Pseudomonadota</taxon>
        <taxon>Alphaproteobacteria</taxon>
        <taxon>Rhodobacterales</taxon>
        <taxon>Roseobacteraceae</taxon>
        <taxon>Octadecabacter</taxon>
    </lineage>
</organism>
<dbReference type="OrthoDB" id="9783569at2"/>
<evidence type="ECO:0000256" key="3">
    <source>
        <dbReference type="ARBA" id="ARBA00022475"/>
    </source>
</evidence>
<name>A0A0K0Y2L8_9RHOB</name>
<gene>
    <name evidence="8" type="ORF">OSB_06180</name>
</gene>
<dbReference type="HAMAP" id="MF_00143">
    <property type="entry name" value="UPF0114"/>
    <property type="match status" value="1"/>
</dbReference>
<evidence type="ECO:0000256" key="2">
    <source>
        <dbReference type="ARBA" id="ARBA00005774"/>
    </source>
</evidence>
<sequence length="191" mass="21472">MSDENQQDEKLTVEEHFERGLFASRWLLAPMYFGLVVSLAMLTLIFGRELLYYAPKILTLSSDKSILVVLTLIDLTLAGNLLLIVLFSGYENFVSKFDLDENEDKPDWMGTVDYSGLKMKLIASIVAISAIHLLKKFMEIGIPEADALYTPEKLKWLVIIHMSFVLSGIILAGMDYISAAAKMKMKEAAKK</sequence>
<dbReference type="PATRIC" id="fig|1458307.3.peg.625"/>
<dbReference type="GO" id="GO:0005886">
    <property type="term" value="C:plasma membrane"/>
    <property type="evidence" value="ECO:0007669"/>
    <property type="project" value="UniProtKB-SubCell"/>
</dbReference>
<keyword evidence="9" id="KW-1185">Reference proteome</keyword>
<dbReference type="AlphaFoldDB" id="A0A0K0Y2L8"/>
<dbReference type="PANTHER" id="PTHR38596:SF1">
    <property type="entry name" value="UPF0114 PROTEIN YQHA"/>
    <property type="match status" value="1"/>
</dbReference>
<keyword evidence="4 7" id="KW-0812">Transmembrane</keyword>
<dbReference type="NCBIfam" id="TIGR00645">
    <property type="entry name" value="HI0507"/>
    <property type="match status" value="1"/>
</dbReference>
<keyword evidence="6 7" id="KW-0472">Membrane</keyword>
<evidence type="ECO:0000256" key="5">
    <source>
        <dbReference type="ARBA" id="ARBA00022989"/>
    </source>
</evidence>
<dbReference type="Proteomes" id="UP000067444">
    <property type="component" value="Chromosome"/>
</dbReference>
<reference evidence="8 9" key="1">
    <citation type="journal article" date="2015" name="Genome Announc.">
        <title>Closed Genome Sequence of Octadecabacter temperatus SB1, the First Mesophilic Species of the Genus Octadecabacter.</title>
        <authorList>
            <person name="Voget S."/>
            <person name="Billerbeck S."/>
            <person name="Simon M."/>
            <person name="Daniel R."/>
        </authorList>
    </citation>
    <scope>NUCLEOTIDE SEQUENCE [LARGE SCALE GENOMIC DNA]</scope>
    <source>
        <strain evidence="8 9">SB1</strain>
    </source>
</reference>
<dbReference type="Pfam" id="PF03350">
    <property type="entry name" value="UPF0114"/>
    <property type="match status" value="1"/>
</dbReference>